<evidence type="ECO:0000256" key="3">
    <source>
        <dbReference type="ARBA" id="ARBA00023136"/>
    </source>
</evidence>
<organism evidence="7 8">
    <name type="scientific">Pangasianodon hypophthalmus</name>
    <name type="common">Striped catfish</name>
    <name type="synonym">Helicophagus hypophthalmus</name>
    <dbReference type="NCBI Taxonomy" id="310915"/>
    <lineage>
        <taxon>Eukaryota</taxon>
        <taxon>Metazoa</taxon>
        <taxon>Chordata</taxon>
        <taxon>Craniata</taxon>
        <taxon>Vertebrata</taxon>
        <taxon>Euteleostomi</taxon>
        <taxon>Actinopterygii</taxon>
        <taxon>Neopterygii</taxon>
        <taxon>Teleostei</taxon>
        <taxon>Ostariophysi</taxon>
        <taxon>Siluriformes</taxon>
        <taxon>Pangasiidae</taxon>
        <taxon>Pangasianodon</taxon>
    </lineage>
</organism>
<evidence type="ECO:0000256" key="6">
    <source>
        <dbReference type="SAM" id="SignalP"/>
    </source>
</evidence>
<protein>
    <recommendedName>
        <fullName evidence="9">Immunoglobulin V-set domain-containing protein</fullName>
    </recommendedName>
</protein>
<evidence type="ECO:0000313" key="8">
    <source>
        <dbReference type="Proteomes" id="UP000327468"/>
    </source>
</evidence>
<sequence length="350" mass="38626">MKNCFSTSFILLAVSVLGVMLNDDVYETGSEGNAAVILCPYTARYKTYPKYFCKGIYKDCKTLIKTDGQKAWMFAGVLSLYDNTEKKMFVVTMNNLSIRDAGPYGCGVEITGQDPFTVVHLNVMKAQKQHLPTLLTTISTSHNKGRAAARPTQPTKLQSLSGIFTYIGGAFGAALLVLSVISCVFKCRVNKGSAGTTWPNSTENMKDVCLYDEIQCSNPAEENASETPDVMPSPNPYPACKTIYTTVTNQKQEPYLINTLPTNHVSCSTRLHSDLTENLREPKYCHVEFPDAGDFNHSMEYSDTYSTVQGVVDNQSPIYSVIIAPKTDSNSDYTNVVPPKQDTHDERTST</sequence>
<dbReference type="AlphaFoldDB" id="A0A5N5JWV8"/>
<dbReference type="SUPFAM" id="SSF48726">
    <property type="entry name" value="Immunoglobulin"/>
    <property type="match status" value="1"/>
</dbReference>
<dbReference type="GO" id="GO:0005886">
    <property type="term" value="C:plasma membrane"/>
    <property type="evidence" value="ECO:0007669"/>
    <property type="project" value="TreeGrafter"/>
</dbReference>
<gene>
    <name evidence="7" type="ORF">PHYPO_G00155820</name>
</gene>
<dbReference type="PANTHER" id="PTHR11860">
    <property type="entry name" value="POLYMERIC-IMMUNOGLOBULIN RECEPTOR"/>
    <property type="match status" value="1"/>
</dbReference>
<keyword evidence="3 5" id="KW-0472">Membrane</keyword>
<evidence type="ECO:0000313" key="7">
    <source>
        <dbReference type="EMBL" id="KAB5523728.1"/>
    </source>
</evidence>
<dbReference type="Proteomes" id="UP000327468">
    <property type="component" value="Chromosome 26"/>
</dbReference>
<reference evidence="7 8" key="1">
    <citation type="submission" date="2019-06" db="EMBL/GenBank/DDBJ databases">
        <title>A chromosome-scale genome assembly of the striped catfish, Pangasianodon hypophthalmus.</title>
        <authorList>
            <person name="Wen M."/>
            <person name="Zahm M."/>
            <person name="Roques C."/>
            <person name="Cabau C."/>
            <person name="Klopp C."/>
            <person name="Donnadieu C."/>
            <person name="Jouanno E."/>
            <person name="Avarre J.-C."/>
            <person name="Campet M."/>
            <person name="Ha T.T.T."/>
            <person name="Dugue R."/>
            <person name="Lampietro C."/>
            <person name="Louis A."/>
            <person name="Herpin A."/>
            <person name="Echchiki A."/>
            <person name="Berthelot C."/>
            <person name="Parey E."/>
            <person name="Roest-Crollius H."/>
            <person name="Braasch I."/>
            <person name="Postlethwait J."/>
            <person name="Bobe J."/>
            <person name="Montfort J."/>
            <person name="Bouchez O."/>
            <person name="Begum T."/>
            <person name="Schartl M."/>
            <person name="Guiguen Y."/>
        </authorList>
    </citation>
    <scope>NUCLEOTIDE SEQUENCE [LARGE SCALE GENOMIC DNA]</scope>
    <source>
        <strain evidence="7 8">Indonesia</strain>
        <tissue evidence="7">Blood</tissue>
    </source>
</reference>
<dbReference type="Gene3D" id="2.60.40.10">
    <property type="entry name" value="Immunoglobulins"/>
    <property type="match status" value="1"/>
</dbReference>
<proteinExistence type="predicted"/>
<comment type="caution">
    <text evidence="7">The sequence shown here is derived from an EMBL/GenBank/DDBJ whole genome shotgun (WGS) entry which is preliminary data.</text>
</comment>
<dbReference type="InterPro" id="IPR013783">
    <property type="entry name" value="Ig-like_fold"/>
</dbReference>
<accession>A0A5N5JWV8</accession>
<name>A0A5N5JWV8_PANHP</name>
<comment type="subcellular location">
    <subcellularLocation>
        <location evidence="1">Membrane</location>
    </subcellularLocation>
</comment>
<evidence type="ECO:0000256" key="5">
    <source>
        <dbReference type="SAM" id="Phobius"/>
    </source>
</evidence>
<keyword evidence="2 5" id="KW-0812">Transmembrane</keyword>
<feature type="region of interest" description="Disordered" evidence="4">
    <location>
        <begin position="329"/>
        <end position="350"/>
    </location>
</feature>
<dbReference type="GO" id="GO:0004888">
    <property type="term" value="F:transmembrane signaling receptor activity"/>
    <property type="evidence" value="ECO:0007669"/>
    <property type="project" value="TreeGrafter"/>
</dbReference>
<dbReference type="CDD" id="cd05716">
    <property type="entry name" value="IgV_pIgR_like"/>
    <property type="match status" value="1"/>
</dbReference>
<keyword evidence="6" id="KW-0732">Signal</keyword>
<evidence type="ECO:0000256" key="2">
    <source>
        <dbReference type="ARBA" id="ARBA00022692"/>
    </source>
</evidence>
<dbReference type="EMBL" id="VFJC01000027">
    <property type="protein sequence ID" value="KAB5523728.1"/>
    <property type="molecule type" value="Genomic_DNA"/>
</dbReference>
<dbReference type="InterPro" id="IPR050671">
    <property type="entry name" value="CD300_family_receptors"/>
</dbReference>
<dbReference type="InterPro" id="IPR036179">
    <property type="entry name" value="Ig-like_dom_sf"/>
</dbReference>
<keyword evidence="5" id="KW-1133">Transmembrane helix</keyword>
<feature type="compositionally biased region" description="Basic and acidic residues" evidence="4">
    <location>
        <begin position="341"/>
        <end position="350"/>
    </location>
</feature>
<feature type="signal peptide" evidence="6">
    <location>
        <begin position="1"/>
        <end position="18"/>
    </location>
</feature>
<evidence type="ECO:0000256" key="4">
    <source>
        <dbReference type="SAM" id="MobiDB-lite"/>
    </source>
</evidence>
<feature type="transmembrane region" description="Helical" evidence="5">
    <location>
        <begin position="163"/>
        <end position="185"/>
    </location>
</feature>
<feature type="chain" id="PRO_5024398426" description="Immunoglobulin V-set domain-containing protein" evidence="6">
    <location>
        <begin position="19"/>
        <end position="350"/>
    </location>
</feature>
<evidence type="ECO:0000256" key="1">
    <source>
        <dbReference type="ARBA" id="ARBA00004370"/>
    </source>
</evidence>
<evidence type="ECO:0008006" key="9">
    <source>
        <dbReference type="Google" id="ProtNLM"/>
    </source>
</evidence>
<dbReference type="PANTHER" id="PTHR11860:SF118">
    <property type="entry name" value="CMRF35-LIKE MOLECULE 3-RELATED"/>
    <property type="match status" value="1"/>
</dbReference>
<keyword evidence="8" id="KW-1185">Reference proteome</keyword>